<dbReference type="InParanoid" id="E9I0U8"/>
<dbReference type="AlphaFoldDB" id="E9I0U8"/>
<accession>E9I0U8</accession>
<reference evidence="1 2" key="1">
    <citation type="journal article" date="2011" name="Science">
        <title>The ecoresponsive genome of Daphnia pulex.</title>
        <authorList>
            <person name="Colbourne J.K."/>
            <person name="Pfrender M.E."/>
            <person name="Gilbert D."/>
            <person name="Thomas W.K."/>
            <person name="Tucker A."/>
            <person name="Oakley T.H."/>
            <person name="Tokishita S."/>
            <person name="Aerts A."/>
            <person name="Arnold G.J."/>
            <person name="Basu M.K."/>
            <person name="Bauer D.J."/>
            <person name="Caceres C.E."/>
            <person name="Carmel L."/>
            <person name="Casola C."/>
            <person name="Choi J.H."/>
            <person name="Detter J.C."/>
            <person name="Dong Q."/>
            <person name="Dusheyko S."/>
            <person name="Eads B.D."/>
            <person name="Frohlich T."/>
            <person name="Geiler-Samerotte K.A."/>
            <person name="Gerlach D."/>
            <person name="Hatcher P."/>
            <person name="Jogdeo S."/>
            <person name="Krijgsveld J."/>
            <person name="Kriventseva E.V."/>
            <person name="Kultz D."/>
            <person name="Laforsch C."/>
            <person name="Lindquist E."/>
            <person name="Lopez J."/>
            <person name="Manak J.R."/>
            <person name="Muller J."/>
            <person name="Pangilinan J."/>
            <person name="Patwardhan R.P."/>
            <person name="Pitluck S."/>
            <person name="Pritham E.J."/>
            <person name="Rechtsteiner A."/>
            <person name="Rho M."/>
            <person name="Rogozin I.B."/>
            <person name="Sakarya O."/>
            <person name="Salamov A."/>
            <person name="Schaack S."/>
            <person name="Shapiro H."/>
            <person name="Shiga Y."/>
            <person name="Skalitzky C."/>
            <person name="Smith Z."/>
            <person name="Souvorov A."/>
            <person name="Sung W."/>
            <person name="Tang Z."/>
            <person name="Tsuchiya D."/>
            <person name="Tu H."/>
            <person name="Vos H."/>
            <person name="Wang M."/>
            <person name="Wolf Y.I."/>
            <person name="Yamagata H."/>
            <person name="Yamada T."/>
            <person name="Ye Y."/>
            <person name="Shaw J.R."/>
            <person name="Andrews J."/>
            <person name="Crease T.J."/>
            <person name="Tang H."/>
            <person name="Lucas S.M."/>
            <person name="Robertson H.M."/>
            <person name="Bork P."/>
            <person name="Koonin E.V."/>
            <person name="Zdobnov E.M."/>
            <person name="Grigoriev I.V."/>
            <person name="Lynch M."/>
            <person name="Boore J.L."/>
        </authorList>
    </citation>
    <scope>NUCLEOTIDE SEQUENCE [LARGE SCALE GENOMIC DNA]</scope>
</reference>
<evidence type="ECO:0000313" key="2">
    <source>
        <dbReference type="Proteomes" id="UP000000305"/>
    </source>
</evidence>
<dbReference type="Proteomes" id="UP000000305">
    <property type="component" value="Unassembled WGS sequence"/>
</dbReference>
<protein>
    <recommendedName>
        <fullName evidence="3">Endonuclease/exonuclease/phosphatase domain-containing protein</fullName>
    </recommendedName>
</protein>
<sequence>MQVAHHNISKASAPLKPSLVSIPLHLESIFNSIPPAVKKHAFFGIDCNAKSQAWNSVRSDHIGADLELCFLNNALSVSNDIEAFIANLTDSIKSAALKSKLPFHPSRAPTRMPWWSDNMWSLRKKLKVAYKLSRESPSQGNRDAYSHLKAEYQRTLRAGKKESWKSFCSNNLNGDIFGELKKLTLSTPF</sequence>
<keyword evidence="2" id="KW-1185">Reference proteome</keyword>
<proteinExistence type="predicted"/>
<name>E9I0U8_DAPPU</name>
<gene>
    <name evidence="1" type="ORF">DAPPUDRAFT_270522</name>
</gene>
<dbReference type="EMBL" id="GL733632">
    <property type="protein sequence ID" value="EFX62383.1"/>
    <property type="molecule type" value="Genomic_DNA"/>
</dbReference>
<dbReference type="PANTHER" id="PTHR33273">
    <property type="entry name" value="DOMAIN-CONTAINING PROTEIN, PUTATIVE-RELATED"/>
    <property type="match status" value="1"/>
</dbReference>
<dbReference type="PANTHER" id="PTHR33273:SF2">
    <property type="entry name" value="ENDONUCLEASE_EXONUCLEASE_PHOSPHATASE DOMAIN-CONTAINING PROTEIN"/>
    <property type="match status" value="1"/>
</dbReference>
<dbReference type="KEGG" id="dpx:DAPPUDRAFT_270522"/>
<dbReference type="OrthoDB" id="6338095at2759"/>
<dbReference type="HOGENOM" id="CLU_1435767_0_0_1"/>
<evidence type="ECO:0008006" key="3">
    <source>
        <dbReference type="Google" id="ProtNLM"/>
    </source>
</evidence>
<dbReference type="PhylomeDB" id="E9I0U8"/>
<evidence type="ECO:0000313" key="1">
    <source>
        <dbReference type="EMBL" id="EFX62383.1"/>
    </source>
</evidence>
<organism evidence="1 2">
    <name type="scientific">Daphnia pulex</name>
    <name type="common">Water flea</name>
    <dbReference type="NCBI Taxonomy" id="6669"/>
    <lineage>
        <taxon>Eukaryota</taxon>
        <taxon>Metazoa</taxon>
        <taxon>Ecdysozoa</taxon>
        <taxon>Arthropoda</taxon>
        <taxon>Crustacea</taxon>
        <taxon>Branchiopoda</taxon>
        <taxon>Diplostraca</taxon>
        <taxon>Cladocera</taxon>
        <taxon>Anomopoda</taxon>
        <taxon>Daphniidae</taxon>
        <taxon>Daphnia</taxon>
    </lineage>
</organism>